<dbReference type="EMBL" id="UYSU01035293">
    <property type="protein sequence ID" value="VDL95904.1"/>
    <property type="molecule type" value="Genomic_DNA"/>
</dbReference>
<protein>
    <submittedName>
        <fullName evidence="3">DUF632 domain-containing protein</fullName>
    </submittedName>
</protein>
<organism evidence="3">
    <name type="scientific">Schistocephalus solidus</name>
    <name type="common">Tapeworm</name>
    <dbReference type="NCBI Taxonomy" id="70667"/>
    <lineage>
        <taxon>Eukaryota</taxon>
        <taxon>Metazoa</taxon>
        <taxon>Spiralia</taxon>
        <taxon>Lophotrochozoa</taxon>
        <taxon>Platyhelminthes</taxon>
        <taxon>Cestoda</taxon>
        <taxon>Eucestoda</taxon>
        <taxon>Diphyllobothriidea</taxon>
        <taxon>Diphyllobothriidae</taxon>
        <taxon>Schistocephalus</taxon>
    </lineage>
</organism>
<dbReference type="Proteomes" id="UP000275846">
    <property type="component" value="Unassembled WGS sequence"/>
</dbReference>
<evidence type="ECO:0000313" key="2">
    <source>
        <dbReference type="Proteomes" id="UP000275846"/>
    </source>
</evidence>
<evidence type="ECO:0000313" key="1">
    <source>
        <dbReference type="EMBL" id="VDL95904.1"/>
    </source>
</evidence>
<dbReference type="AlphaFoldDB" id="A0A183SZ71"/>
<reference evidence="1 2" key="2">
    <citation type="submission" date="2018-11" db="EMBL/GenBank/DDBJ databases">
        <authorList>
            <consortium name="Pathogen Informatics"/>
        </authorList>
    </citation>
    <scope>NUCLEOTIDE SEQUENCE [LARGE SCALE GENOMIC DNA]</scope>
    <source>
        <strain evidence="1 2">NST_G2</strain>
    </source>
</reference>
<keyword evidence="2" id="KW-1185">Reference proteome</keyword>
<accession>A0A183SZ71</accession>
<proteinExistence type="predicted"/>
<gene>
    <name evidence="1" type="ORF">SSLN_LOCUS9519</name>
</gene>
<reference evidence="3" key="1">
    <citation type="submission" date="2016-06" db="UniProtKB">
        <authorList>
            <consortium name="WormBaseParasite"/>
        </authorList>
    </citation>
    <scope>IDENTIFICATION</scope>
</reference>
<evidence type="ECO:0000313" key="3">
    <source>
        <dbReference type="WBParaSite" id="SSLN_0000988101-mRNA-1"/>
    </source>
</evidence>
<dbReference type="WBParaSite" id="SSLN_0000988101-mRNA-1">
    <property type="protein sequence ID" value="SSLN_0000988101-mRNA-1"/>
    <property type="gene ID" value="SSLN_0000988101"/>
</dbReference>
<dbReference type="OrthoDB" id="5860513at2759"/>
<dbReference type="STRING" id="70667.A0A183SZ71"/>
<sequence length="120" mass="13594">MNLSPTKYALIVFATVRIRIHLSPEIAGRIDATSKSGKWGVNKVSDSQEVQRRKQFIEDTIGPLVARLRVLATSYREMVTNFLIMLQSHSDPSLHFLPSNLNFNSHYQIRQVGLNDTLLA</sequence>
<name>A0A183SZ71_SCHSO</name>